<name>W9CIA2_SCLBF</name>
<comment type="caution">
    <text evidence="2">The sequence shown here is derived from an EMBL/GenBank/DDBJ whole genome shotgun (WGS) entry which is preliminary data.</text>
</comment>
<dbReference type="InterPro" id="IPR045518">
    <property type="entry name" value="2EXR"/>
</dbReference>
<dbReference type="PANTHER" id="PTHR35910">
    <property type="entry name" value="2EXR DOMAIN-CONTAINING PROTEIN"/>
    <property type="match status" value="1"/>
</dbReference>
<dbReference type="AlphaFoldDB" id="W9CIA2"/>
<dbReference type="Pfam" id="PF20150">
    <property type="entry name" value="2EXR"/>
    <property type="match status" value="1"/>
</dbReference>
<dbReference type="Proteomes" id="UP000019487">
    <property type="component" value="Unassembled WGS sequence"/>
</dbReference>
<evidence type="ECO:0000259" key="1">
    <source>
        <dbReference type="Pfam" id="PF20150"/>
    </source>
</evidence>
<evidence type="ECO:0000313" key="3">
    <source>
        <dbReference type="Proteomes" id="UP000019487"/>
    </source>
</evidence>
<reference evidence="2 3" key="1">
    <citation type="journal article" date="2014" name="Genome Announc.">
        <title>Draft genome sequence of Sclerotinia borealis, a psychrophilic plant pathogenic fungus.</title>
        <authorList>
            <person name="Mardanov A.V."/>
            <person name="Beletsky A.V."/>
            <person name="Kadnikov V.V."/>
            <person name="Ignatov A.N."/>
            <person name="Ravin N.V."/>
        </authorList>
    </citation>
    <scope>NUCLEOTIDE SEQUENCE [LARGE SCALE GENOMIC DNA]</scope>
    <source>
        <strain evidence="3">F-4157</strain>
    </source>
</reference>
<organism evidence="2 3">
    <name type="scientific">Sclerotinia borealis (strain F-4128)</name>
    <dbReference type="NCBI Taxonomy" id="1432307"/>
    <lineage>
        <taxon>Eukaryota</taxon>
        <taxon>Fungi</taxon>
        <taxon>Dikarya</taxon>
        <taxon>Ascomycota</taxon>
        <taxon>Pezizomycotina</taxon>
        <taxon>Leotiomycetes</taxon>
        <taxon>Helotiales</taxon>
        <taxon>Sclerotiniaceae</taxon>
        <taxon>Sclerotinia</taxon>
    </lineage>
</organism>
<keyword evidence="3" id="KW-1185">Reference proteome</keyword>
<sequence>MDPSNVSVLSSFEKFPLLPKEIQLQIWYHALPKGQLVSDRAIELSSLRIPHVLYYVCLESRQAYLKFYKQIYNHDANCHNYKRLQGLPPQLPPQLFNPMIDTILWDVPFYADFRYKYLLLKGYNCPHRCTREITVEYRHIAILADQKWYSDAATAYNVNSRVKDVSSNTGKRISIWEQFLKMYPALETLSFVVGCEIVEQTLEMFPKMRLVKSLKGSGRKNQAGLKLLMENNFAPRIAEIRSSFEEWKRRHPEANIPKIEMVFPADDTASS</sequence>
<protein>
    <recommendedName>
        <fullName evidence="1">2EXR domain-containing protein</fullName>
    </recommendedName>
</protein>
<evidence type="ECO:0000313" key="2">
    <source>
        <dbReference type="EMBL" id="ESZ96482.1"/>
    </source>
</evidence>
<gene>
    <name evidence="2" type="ORF">SBOR_3104</name>
</gene>
<dbReference type="HOGENOM" id="CLU_1027313_0_0_1"/>
<feature type="domain" description="2EXR" evidence="1">
    <location>
        <begin position="12"/>
        <end position="103"/>
    </location>
</feature>
<proteinExistence type="predicted"/>
<dbReference type="EMBL" id="AYSA01000136">
    <property type="protein sequence ID" value="ESZ96482.1"/>
    <property type="molecule type" value="Genomic_DNA"/>
</dbReference>
<accession>W9CIA2</accession>
<dbReference type="PANTHER" id="PTHR35910:SF1">
    <property type="entry name" value="2EXR DOMAIN-CONTAINING PROTEIN"/>
    <property type="match status" value="1"/>
</dbReference>
<dbReference type="OrthoDB" id="3561344at2759"/>